<proteinExistence type="predicted"/>
<dbReference type="SUPFAM" id="SSF141072">
    <property type="entry name" value="CalX-like"/>
    <property type="match status" value="2"/>
</dbReference>
<keyword evidence="1" id="KW-0732">Signal</keyword>
<dbReference type="AlphaFoldDB" id="A0A2S6INC6"/>
<dbReference type="RefSeq" id="WP_146080372.1">
    <property type="nucleotide sequence ID" value="NZ_MQVW01000002.1"/>
</dbReference>
<gene>
    <name evidence="2" type="ORF">LY01_01258</name>
</gene>
<evidence type="ECO:0000313" key="2">
    <source>
        <dbReference type="EMBL" id="PPK95666.1"/>
    </source>
</evidence>
<dbReference type="InterPro" id="IPR038081">
    <property type="entry name" value="CalX-like_sf"/>
</dbReference>
<sequence>MNRLILITTLLLSHLLMAQVGIGTATPDPAAVLDINSEIESGVYGGLKLPTVTIAQRATIATPIPDGLMIYLKDGNIRCVQIFDETRSQWMNWYCMNEVPEASSVDYTGVLEVGESLNGSYSYSDGENDSESGSVFQWYRADDVSGTNQVAIVGATSLNYTTVAADGGFFISLGITPYASSGASPGVEMLSDYREIEFKQTEIDFASVSTNLLEDDVTTITINVINPSPSVDTVVELNLNSSSTIGILGVDYDIDNNSNTVTSYPFTVTVPAGATTISFDIYSYADDENAIDEILILDMQNQSGGINTIIGTNASHTITMNDDDSATQVQFNSIAYSETEDGLVGSIDVDIINPSSMTATSVEVVLNGSSTAVNGTDYDTDGLGTSLTFPITLTFPAGSSTSQQVDFFITNDLLSEGDETVILDLQNISGGISAEIGTNASTTFTIIDDEIPLFVEMNQDFDSNVNWGYTVSPNAYHVGEDVWDIVNSMTSISTLNNNFWGMRDLNNNIGGGDFLHTLTFADVDVSGAINPIFSFDYESQDLNAGADRYGYELFYDGVSQGEINICAGCDTDLQGTITVNIPATVTTFSVVMYGRFNGGSDLAAFDNFRLYQ</sequence>
<organism evidence="2 3">
    <name type="scientific">Nonlabens xylanidelens</name>
    <dbReference type="NCBI Taxonomy" id="191564"/>
    <lineage>
        <taxon>Bacteria</taxon>
        <taxon>Pseudomonadati</taxon>
        <taxon>Bacteroidota</taxon>
        <taxon>Flavobacteriia</taxon>
        <taxon>Flavobacteriales</taxon>
        <taxon>Flavobacteriaceae</taxon>
        <taxon>Nonlabens</taxon>
    </lineage>
</organism>
<protein>
    <recommendedName>
        <fullName evidence="4">Calx-beta domain-containing protein</fullName>
    </recommendedName>
</protein>
<dbReference type="OrthoDB" id="581140at2"/>
<dbReference type="EMBL" id="PTJE01000002">
    <property type="protein sequence ID" value="PPK95666.1"/>
    <property type="molecule type" value="Genomic_DNA"/>
</dbReference>
<feature type="chain" id="PRO_5015472188" description="Calx-beta domain-containing protein" evidence="1">
    <location>
        <begin position="19"/>
        <end position="612"/>
    </location>
</feature>
<dbReference type="Gene3D" id="2.60.40.2030">
    <property type="match status" value="1"/>
</dbReference>
<comment type="caution">
    <text evidence="2">The sequence shown here is derived from an EMBL/GenBank/DDBJ whole genome shotgun (WGS) entry which is preliminary data.</text>
</comment>
<dbReference type="Proteomes" id="UP000239002">
    <property type="component" value="Unassembled WGS sequence"/>
</dbReference>
<evidence type="ECO:0000313" key="3">
    <source>
        <dbReference type="Proteomes" id="UP000239002"/>
    </source>
</evidence>
<dbReference type="Gene3D" id="2.60.40.2700">
    <property type="match status" value="1"/>
</dbReference>
<accession>A0A2S6INC6</accession>
<name>A0A2S6INC6_9FLAO</name>
<evidence type="ECO:0008006" key="4">
    <source>
        <dbReference type="Google" id="ProtNLM"/>
    </source>
</evidence>
<keyword evidence="3" id="KW-1185">Reference proteome</keyword>
<feature type="signal peptide" evidence="1">
    <location>
        <begin position="1"/>
        <end position="18"/>
    </location>
</feature>
<reference evidence="2 3" key="1">
    <citation type="submission" date="2018-02" db="EMBL/GenBank/DDBJ databases">
        <title>Genomic Encyclopedia of Archaeal and Bacterial Type Strains, Phase II (KMG-II): from individual species to whole genera.</title>
        <authorList>
            <person name="Goeker M."/>
        </authorList>
    </citation>
    <scope>NUCLEOTIDE SEQUENCE [LARGE SCALE GENOMIC DNA]</scope>
    <source>
        <strain evidence="2 3">DSM 16809</strain>
    </source>
</reference>
<evidence type="ECO:0000256" key="1">
    <source>
        <dbReference type="SAM" id="SignalP"/>
    </source>
</evidence>